<keyword evidence="1" id="KW-0812">Transmembrane</keyword>
<name>A0A8E7EI55_9EURY</name>
<dbReference type="PIRSF" id="PIRSF006594">
    <property type="entry name" value="UCP006594"/>
    <property type="match status" value="1"/>
</dbReference>
<dbReference type="KEGG" id="mrtj:KHC33_10325"/>
<keyword evidence="1" id="KW-0472">Membrane</keyword>
<organism evidence="2 3">
    <name type="scientific">Methanospirillum purgamenti</name>
    <dbReference type="NCBI Taxonomy" id="2834276"/>
    <lineage>
        <taxon>Archaea</taxon>
        <taxon>Methanobacteriati</taxon>
        <taxon>Methanobacteriota</taxon>
        <taxon>Stenosarchaea group</taxon>
        <taxon>Methanomicrobia</taxon>
        <taxon>Methanomicrobiales</taxon>
        <taxon>Methanospirillaceae</taxon>
        <taxon>Methanospirillum</taxon>
    </lineage>
</organism>
<dbReference type="GeneID" id="65097583"/>
<sequence length="234" mass="26355">MLSLLQPYMPVIILIGELTILIAISIVILGFILLLLTAYAIKSGNILFPRFMRAGLLFLEGMMRGMFRLFGFEDSDFLRIIVTLQNTLNRKAFMAIPVTDRAVFMPQCLRSNACPAHLHDEGLKCRECGLCRVGEGKRFLELLGYRVFIVPGSSFIKRMIKRYRPRAIIGIGCLLEVKEGIEMSTQIDIIAMGVVNSSDGCVETSADWDQVYRIALLGVDPKKVPDEMKKYLEL</sequence>
<evidence type="ECO:0000256" key="1">
    <source>
        <dbReference type="SAM" id="Phobius"/>
    </source>
</evidence>
<evidence type="ECO:0000313" key="3">
    <source>
        <dbReference type="Proteomes" id="UP000680656"/>
    </source>
</evidence>
<proteinExistence type="predicted"/>
<dbReference type="PANTHER" id="PTHR43801:SF1">
    <property type="entry name" value="POLYPRENYL SYNTHETASE"/>
    <property type="match status" value="1"/>
</dbReference>
<gene>
    <name evidence="2" type="ORF">KHC33_10325</name>
</gene>
<reference evidence="2 3" key="1">
    <citation type="submission" date="2021-05" db="EMBL/GenBank/DDBJ databases">
        <title>A novel Methanospirillum isolate from a pyrite-forming mixed culture.</title>
        <authorList>
            <person name="Bunk B."/>
            <person name="Sproer C."/>
            <person name="Spring S."/>
            <person name="Pester M."/>
        </authorList>
    </citation>
    <scope>NUCLEOTIDE SEQUENCE [LARGE SCALE GENOMIC DNA]</scope>
    <source>
        <strain evidence="2 3">J.3.6.1-F.2.7.3</strain>
    </source>
</reference>
<protein>
    <submittedName>
        <fullName evidence="2">DUF116 domain-containing protein</fullName>
    </submittedName>
</protein>
<dbReference type="EMBL" id="CP075546">
    <property type="protein sequence ID" value="QVV87749.1"/>
    <property type="molecule type" value="Genomic_DNA"/>
</dbReference>
<dbReference type="Proteomes" id="UP000680656">
    <property type="component" value="Chromosome"/>
</dbReference>
<evidence type="ECO:0000313" key="2">
    <source>
        <dbReference type="EMBL" id="QVV87749.1"/>
    </source>
</evidence>
<dbReference type="AlphaFoldDB" id="A0A8E7EI55"/>
<dbReference type="InterPro" id="IPR002829">
    <property type="entry name" value="DUF116"/>
</dbReference>
<dbReference type="RefSeq" id="WP_214418569.1">
    <property type="nucleotide sequence ID" value="NZ_CP075546.1"/>
</dbReference>
<feature type="transmembrane region" description="Helical" evidence="1">
    <location>
        <begin position="12"/>
        <end position="39"/>
    </location>
</feature>
<dbReference type="PANTHER" id="PTHR43801">
    <property type="entry name" value="NUCLEOTIDE-BINDING PROTEIN-RELATED"/>
    <property type="match status" value="1"/>
</dbReference>
<keyword evidence="1" id="KW-1133">Transmembrane helix</keyword>
<dbReference type="Pfam" id="PF01976">
    <property type="entry name" value="DUF116"/>
    <property type="match status" value="1"/>
</dbReference>
<accession>A0A8E7EI55</accession>
<keyword evidence="3" id="KW-1185">Reference proteome</keyword>